<gene>
    <name evidence="2" type="ORF">D1B32_04445</name>
</gene>
<evidence type="ECO:0000256" key="1">
    <source>
        <dbReference type="SAM" id="SignalP"/>
    </source>
</evidence>
<organism evidence="2 3">
    <name type="scientific">Oceanobacillus profundus</name>
    <dbReference type="NCBI Taxonomy" id="372463"/>
    <lineage>
        <taxon>Bacteria</taxon>
        <taxon>Bacillati</taxon>
        <taxon>Bacillota</taxon>
        <taxon>Bacilli</taxon>
        <taxon>Bacillales</taxon>
        <taxon>Bacillaceae</taxon>
        <taxon>Oceanobacillus</taxon>
    </lineage>
</organism>
<reference evidence="2 3" key="1">
    <citation type="journal article" date="2007" name="Int. J. Syst. Evol. Microbiol.">
        <title>Oceanobacillus profundus sp. nov., isolated from a deep-sea sediment core.</title>
        <authorList>
            <person name="Kim Y.G."/>
            <person name="Choi D.H."/>
            <person name="Hyun S."/>
            <person name="Cho B.C."/>
        </authorList>
    </citation>
    <scope>NUCLEOTIDE SEQUENCE [LARGE SCALE GENOMIC DNA]</scope>
    <source>
        <strain evidence="2 3">DSM 18246</strain>
    </source>
</reference>
<keyword evidence="1" id="KW-0732">Signal</keyword>
<comment type="caution">
    <text evidence="2">The sequence shown here is derived from an EMBL/GenBank/DDBJ whole genome shotgun (WGS) entry which is preliminary data.</text>
</comment>
<dbReference type="OrthoDB" id="2719060at2"/>
<feature type="signal peptide" evidence="1">
    <location>
        <begin position="1"/>
        <end position="22"/>
    </location>
</feature>
<dbReference type="RefSeq" id="WP_095309561.1">
    <property type="nucleotide sequence ID" value="NZ_JAMAWL010000009.1"/>
</dbReference>
<keyword evidence="3" id="KW-1185">Reference proteome</keyword>
<dbReference type="PROSITE" id="PS51257">
    <property type="entry name" value="PROKAR_LIPOPROTEIN"/>
    <property type="match status" value="1"/>
</dbReference>
<sequence>MRYFMLIIIVFLLAACGNENQAAENNNSIVFQNIDVVSDANEFVLTGEVAATEGEFFYVIEQGDEQISEEKRISIAQKSGDWVEFEIKEKLSEAVIESNNPPIMMLYGKNMDDEIVNPNYIPVDIKKE</sequence>
<name>A0A417YLZ8_9BACI</name>
<dbReference type="EMBL" id="QWEH01000002">
    <property type="protein sequence ID" value="RHW34421.1"/>
    <property type="molecule type" value="Genomic_DNA"/>
</dbReference>
<evidence type="ECO:0008006" key="4">
    <source>
        <dbReference type="Google" id="ProtNLM"/>
    </source>
</evidence>
<protein>
    <recommendedName>
        <fullName evidence="4">Bacterial spore germination immunoglobulin-like domain-containing protein</fullName>
    </recommendedName>
</protein>
<accession>A0A417YLZ8</accession>
<evidence type="ECO:0000313" key="2">
    <source>
        <dbReference type="EMBL" id="RHW34421.1"/>
    </source>
</evidence>
<proteinExistence type="predicted"/>
<dbReference type="AlphaFoldDB" id="A0A417YLZ8"/>
<dbReference type="Proteomes" id="UP000285456">
    <property type="component" value="Unassembled WGS sequence"/>
</dbReference>
<evidence type="ECO:0000313" key="3">
    <source>
        <dbReference type="Proteomes" id="UP000285456"/>
    </source>
</evidence>
<feature type="chain" id="PRO_5019104364" description="Bacterial spore germination immunoglobulin-like domain-containing protein" evidence="1">
    <location>
        <begin position="23"/>
        <end position="128"/>
    </location>
</feature>